<gene>
    <name evidence="1" type="ORF">DPMN_103202</name>
</gene>
<dbReference type="EMBL" id="JAIWYP010000004">
    <property type="protein sequence ID" value="KAH3829969.1"/>
    <property type="molecule type" value="Genomic_DNA"/>
</dbReference>
<accession>A0A9D4K0K5</accession>
<evidence type="ECO:0008006" key="3">
    <source>
        <dbReference type="Google" id="ProtNLM"/>
    </source>
</evidence>
<comment type="caution">
    <text evidence="1">The sequence shown here is derived from an EMBL/GenBank/DDBJ whole genome shotgun (WGS) entry which is preliminary data.</text>
</comment>
<organism evidence="1 2">
    <name type="scientific">Dreissena polymorpha</name>
    <name type="common">Zebra mussel</name>
    <name type="synonym">Mytilus polymorpha</name>
    <dbReference type="NCBI Taxonomy" id="45954"/>
    <lineage>
        <taxon>Eukaryota</taxon>
        <taxon>Metazoa</taxon>
        <taxon>Spiralia</taxon>
        <taxon>Lophotrochozoa</taxon>
        <taxon>Mollusca</taxon>
        <taxon>Bivalvia</taxon>
        <taxon>Autobranchia</taxon>
        <taxon>Heteroconchia</taxon>
        <taxon>Euheterodonta</taxon>
        <taxon>Imparidentia</taxon>
        <taxon>Neoheterodontei</taxon>
        <taxon>Myida</taxon>
        <taxon>Dreissenoidea</taxon>
        <taxon>Dreissenidae</taxon>
        <taxon>Dreissena</taxon>
    </lineage>
</organism>
<sequence length="68" mass="8096">MVDHCGRDLQLQSHRWKYLQHQRELFNNFIDFKKAFDCTWHNGLRLVLSDCNVGTRPVQIIQETPAVQ</sequence>
<name>A0A9D4K0K5_DREPO</name>
<dbReference type="Proteomes" id="UP000828390">
    <property type="component" value="Unassembled WGS sequence"/>
</dbReference>
<reference evidence="1" key="2">
    <citation type="submission" date="2020-11" db="EMBL/GenBank/DDBJ databases">
        <authorList>
            <person name="McCartney M.A."/>
            <person name="Auch B."/>
            <person name="Kono T."/>
            <person name="Mallez S."/>
            <person name="Becker A."/>
            <person name="Gohl D.M."/>
            <person name="Silverstein K.A.T."/>
            <person name="Koren S."/>
            <person name="Bechman K.B."/>
            <person name="Herman A."/>
            <person name="Abrahante J.E."/>
            <person name="Garbe J."/>
        </authorList>
    </citation>
    <scope>NUCLEOTIDE SEQUENCE</scope>
    <source>
        <strain evidence="1">Duluth1</strain>
        <tissue evidence="1">Whole animal</tissue>
    </source>
</reference>
<keyword evidence="2" id="KW-1185">Reference proteome</keyword>
<dbReference type="AlphaFoldDB" id="A0A9D4K0K5"/>
<proteinExistence type="predicted"/>
<evidence type="ECO:0000313" key="1">
    <source>
        <dbReference type="EMBL" id="KAH3829969.1"/>
    </source>
</evidence>
<reference evidence="1" key="1">
    <citation type="journal article" date="2019" name="bioRxiv">
        <title>The Genome of the Zebra Mussel, Dreissena polymorpha: A Resource for Invasive Species Research.</title>
        <authorList>
            <person name="McCartney M.A."/>
            <person name="Auch B."/>
            <person name="Kono T."/>
            <person name="Mallez S."/>
            <person name="Zhang Y."/>
            <person name="Obille A."/>
            <person name="Becker A."/>
            <person name="Abrahante J.E."/>
            <person name="Garbe J."/>
            <person name="Badalamenti J.P."/>
            <person name="Herman A."/>
            <person name="Mangelson H."/>
            <person name="Liachko I."/>
            <person name="Sullivan S."/>
            <person name="Sone E.D."/>
            <person name="Koren S."/>
            <person name="Silverstein K.A.T."/>
            <person name="Beckman K.B."/>
            <person name="Gohl D.M."/>
        </authorList>
    </citation>
    <scope>NUCLEOTIDE SEQUENCE</scope>
    <source>
        <strain evidence="1">Duluth1</strain>
        <tissue evidence="1">Whole animal</tissue>
    </source>
</reference>
<protein>
    <recommendedName>
        <fullName evidence="3">Reverse transcriptase</fullName>
    </recommendedName>
</protein>
<evidence type="ECO:0000313" key="2">
    <source>
        <dbReference type="Proteomes" id="UP000828390"/>
    </source>
</evidence>